<gene>
    <name evidence="2" type="ORF">Y013_25925</name>
</gene>
<dbReference type="Proteomes" id="UP000018781">
    <property type="component" value="Plasmid unnamed"/>
</dbReference>
<sequence>MLALAVGGFAMIATYVASWPQSQFTSCEIDPASDPAACTESLLDQGGAGYVAAMMVPAVLCTVPALIPRRNGAWATVAALITAAIIAFATVGGVAMMCIATQVVEVLLIGDHSRMKSEADTPYPT</sequence>
<keyword evidence="1" id="KW-0472">Membrane</keyword>
<keyword evidence="1" id="KW-1133">Transmembrane helix</keyword>
<evidence type="ECO:0000256" key="1">
    <source>
        <dbReference type="SAM" id="Phobius"/>
    </source>
</evidence>
<protein>
    <submittedName>
        <fullName evidence="2">Uncharacterized protein</fullName>
    </submittedName>
</protein>
<evidence type="ECO:0000313" key="2">
    <source>
        <dbReference type="EMBL" id="AHD24151.1"/>
    </source>
</evidence>
<dbReference type="PATRIC" id="fig|1435356.3.peg.5222"/>
<name>V9XL21_9NOCA</name>
<organism evidence="2 3">
    <name type="scientific">Rhodococcus pyridinivorans SB3094</name>
    <dbReference type="NCBI Taxonomy" id="1435356"/>
    <lineage>
        <taxon>Bacteria</taxon>
        <taxon>Bacillati</taxon>
        <taxon>Actinomycetota</taxon>
        <taxon>Actinomycetes</taxon>
        <taxon>Mycobacteriales</taxon>
        <taxon>Nocardiaceae</taxon>
        <taxon>Rhodococcus</taxon>
    </lineage>
</organism>
<dbReference type="GeneID" id="29939846"/>
<feature type="transmembrane region" description="Helical" evidence="1">
    <location>
        <begin position="74"/>
        <end position="97"/>
    </location>
</feature>
<feature type="transmembrane region" description="Helical" evidence="1">
    <location>
        <begin position="48"/>
        <end position="67"/>
    </location>
</feature>
<dbReference type="AlphaFoldDB" id="V9XL21"/>
<accession>V9XL21</accession>
<dbReference type="KEGG" id="rpy:Y013_25925"/>
<keyword evidence="1" id="KW-0812">Transmembrane</keyword>
<reference evidence="2 3" key="1">
    <citation type="journal article" date="2014" name="Genome Announc.">
        <title>Complete Genome of Rhodococcus pyridinivorans SB3094, a Methyl-Ethyl-Ketone-Degrading Bacterium Used for Bioaugmentation.</title>
        <authorList>
            <person name="Dueholm M.S."/>
            <person name="Albertsen M."/>
            <person name="D'Imperio S."/>
            <person name="Tale V.P."/>
            <person name="Lewis D."/>
            <person name="Nielsen P.H."/>
            <person name="Nielsen J.L."/>
        </authorList>
    </citation>
    <scope>NUCLEOTIDE SEQUENCE [LARGE SCALE GENOMIC DNA]</scope>
    <source>
        <strain evidence="3">SB3094</strain>
        <plasmid evidence="3">1</plasmid>
    </source>
</reference>
<dbReference type="EMBL" id="CP006997">
    <property type="protein sequence ID" value="AHD24151.1"/>
    <property type="molecule type" value="Genomic_DNA"/>
</dbReference>
<dbReference type="RefSeq" id="WP_024100386.1">
    <property type="nucleotide sequence ID" value="NC_023144.1"/>
</dbReference>
<evidence type="ECO:0000313" key="3">
    <source>
        <dbReference type="Proteomes" id="UP000018781"/>
    </source>
</evidence>
<geneLocation type="plasmid" evidence="3">
    <name>1</name>
</geneLocation>
<proteinExistence type="predicted"/>
<dbReference type="HOGENOM" id="CLU_1748247_0_0_11"/>
<keyword evidence="2" id="KW-0614">Plasmid</keyword>